<name>H0XRF0_OTOGA</name>
<evidence type="ECO:0000256" key="4">
    <source>
        <dbReference type="ARBA" id="ARBA00022729"/>
    </source>
</evidence>
<evidence type="ECO:0000313" key="11">
    <source>
        <dbReference type="Ensembl" id="ENSOGAP00000018692.1"/>
    </source>
</evidence>
<dbReference type="EMBL" id="AAQR03138478">
    <property type="status" value="NOT_ANNOTATED_CDS"/>
    <property type="molecule type" value="Genomic_DNA"/>
</dbReference>
<evidence type="ECO:0000256" key="10">
    <source>
        <dbReference type="SAM" id="Phobius"/>
    </source>
</evidence>
<comment type="subcellular location">
    <subcellularLocation>
        <location evidence="1">Membrane</location>
        <topology evidence="1">Single-pass type I membrane protein</topology>
    </subcellularLocation>
</comment>
<evidence type="ECO:0000256" key="8">
    <source>
        <dbReference type="ARBA" id="ARBA00023170"/>
    </source>
</evidence>
<keyword evidence="12" id="KW-1185">Reference proteome</keyword>
<dbReference type="InterPro" id="IPR013783">
    <property type="entry name" value="Ig-like_fold"/>
</dbReference>
<dbReference type="SUPFAM" id="SSF48726">
    <property type="entry name" value="Immunoglobulin"/>
    <property type="match status" value="1"/>
</dbReference>
<dbReference type="InParanoid" id="H0XRF0"/>
<dbReference type="PANTHER" id="PTHR21462:SF2">
    <property type="entry name" value="CELL SURFACE GLYCOPROTEIN CD200 RECEPTOR 2"/>
    <property type="match status" value="1"/>
</dbReference>
<sequence>VRCPYQTIHLVGLNWLSILLNFLASNSSDMDGNQMIQNSSVPLSEGNMLPFAMASTRVIIPLCCVYVCLVNTISTTWEIILRDKPSCTKAYRSDADETREINCTDDRIAWVSRPEENPDLQIGPVAISHDGYYKCTITSPDGTFWHGYHLQVLVPPEVTLFLSRNRTAVCKAVAGKPVARISWTPERDDCDTKEDCLANGTVTVQSTCAWEDLNVTTVTCSVSHLTGNKSLCKKLPSVSSALKTSQLNIRPIVILIVLILIIVGSFGFLKSIAPGKHASMKTSAFPCFLPRKMKYYVSYSEKNHPLCKTTNKVKRSQELHEDILVDLHSC</sequence>
<keyword evidence="3 10" id="KW-0812">Transmembrane</keyword>
<dbReference type="AlphaFoldDB" id="H0XRF0"/>
<keyword evidence="9" id="KW-0325">Glycoprotein</keyword>
<evidence type="ECO:0008006" key="13">
    <source>
        <dbReference type="Google" id="ProtNLM"/>
    </source>
</evidence>
<evidence type="ECO:0000256" key="9">
    <source>
        <dbReference type="ARBA" id="ARBA00023180"/>
    </source>
</evidence>
<dbReference type="GeneTree" id="ENSGT00390000014496"/>
<evidence type="ECO:0000256" key="7">
    <source>
        <dbReference type="ARBA" id="ARBA00023157"/>
    </source>
</evidence>
<reference evidence="12" key="1">
    <citation type="submission" date="2011-03" db="EMBL/GenBank/DDBJ databases">
        <title>Version 3 of the genome sequence of Otolemur garnettii (Bushbaby).</title>
        <authorList>
            <consortium name="The Broad Institute Genome Sequencing Platform"/>
            <person name="Di Palma F."/>
            <person name="Johnson J."/>
            <person name="Lander E.S."/>
            <person name="Lindblad-Toh K."/>
            <person name="Jaffe D.B."/>
            <person name="Gnerre S."/>
            <person name="MacCallum I."/>
            <person name="Przybylski D."/>
            <person name="Ribeiro F.J."/>
            <person name="Burton J.N."/>
            <person name="Walker B.J."/>
            <person name="Sharpe T."/>
            <person name="Hall G."/>
        </authorList>
    </citation>
    <scope>NUCLEOTIDE SEQUENCE [LARGE SCALE GENOMIC DNA]</scope>
</reference>
<feature type="transmembrane region" description="Helical" evidence="10">
    <location>
        <begin position="252"/>
        <end position="273"/>
    </location>
</feature>
<dbReference type="Proteomes" id="UP000005225">
    <property type="component" value="Unassembled WGS sequence"/>
</dbReference>
<evidence type="ECO:0000256" key="6">
    <source>
        <dbReference type="ARBA" id="ARBA00023136"/>
    </source>
</evidence>
<dbReference type="InterPro" id="IPR036179">
    <property type="entry name" value="Ig-like_dom_sf"/>
</dbReference>
<reference evidence="11" key="2">
    <citation type="submission" date="2025-08" db="UniProtKB">
        <authorList>
            <consortium name="Ensembl"/>
        </authorList>
    </citation>
    <scope>IDENTIFICATION</scope>
</reference>
<evidence type="ECO:0000313" key="12">
    <source>
        <dbReference type="Proteomes" id="UP000005225"/>
    </source>
</evidence>
<dbReference type="PANTHER" id="PTHR21462">
    <property type="entry name" value="CELL SURFACE GLYCOPROTEIN OX2 RECEPTOR PRECURSOR"/>
    <property type="match status" value="1"/>
</dbReference>
<accession>H0XRF0</accession>
<dbReference type="Ensembl" id="ENSOGAT00000032096.1">
    <property type="protein sequence ID" value="ENSOGAP00000018692.1"/>
    <property type="gene ID" value="ENSOGAG00000026509.1"/>
</dbReference>
<organism evidence="11 12">
    <name type="scientific">Otolemur garnettii</name>
    <name type="common">Small-eared galago</name>
    <name type="synonym">Garnett's greater bushbaby</name>
    <dbReference type="NCBI Taxonomy" id="30611"/>
    <lineage>
        <taxon>Eukaryota</taxon>
        <taxon>Metazoa</taxon>
        <taxon>Chordata</taxon>
        <taxon>Craniata</taxon>
        <taxon>Vertebrata</taxon>
        <taxon>Euteleostomi</taxon>
        <taxon>Mammalia</taxon>
        <taxon>Eutheria</taxon>
        <taxon>Euarchontoglires</taxon>
        <taxon>Primates</taxon>
        <taxon>Strepsirrhini</taxon>
        <taxon>Lorisiformes</taxon>
        <taxon>Galagidae</taxon>
        <taxon>Otolemur</taxon>
    </lineage>
</organism>
<dbReference type="InterPro" id="IPR040012">
    <property type="entry name" value="CD200R"/>
</dbReference>
<evidence type="ECO:0000256" key="1">
    <source>
        <dbReference type="ARBA" id="ARBA00004479"/>
    </source>
</evidence>
<dbReference type="GO" id="GO:0150077">
    <property type="term" value="P:regulation of neuroinflammatory response"/>
    <property type="evidence" value="ECO:0007669"/>
    <property type="project" value="InterPro"/>
</dbReference>
<dbReference type="GO" id="GO:0009897">
    <property type="term" value="C:external side of plasma membrane"/>
    <property type="evidence" value="ECO:0007669"/>
    <property type="project" value="TreeGrafter"/>
</dbReference>
<keyword evidence="7" id="KW-1015">Disulfide bond</keyword>
<proteinExistence type="inferred from homology"/>
<dbReference type="FunFam" id="2.60.40.10:FF:000584">
    <property type="entry name" value="Cell surface glycoprotein CD200 receptor 1"/>
    <property type="match status" value="1"/>
</dbReference>
<keyword evidence="4" id="KW-0732">Signal</keyword>
<keyword evidence="8" id="KW-0675">Receptor</keyword>
<dbReference type="HOGENOM" id="CLU_069156_0_0_1"/>
<comment type="similarity">
    <text evidence="2">Belongs to the CD200R family.</text>
</comment>
<dbReference type="eggNOG" id="ENOG502S9IV">
    <property type="taxonomic scope" value="Eukaryota"/>
</dbReference>
<dbReference type="Gene3D" id="2.60.40.10">
    <property type="entry name" value="Immunoglobulins"/>
    <property type="match status" value="2"/>
</dbReference>
<evidence type="ECO:0000256" key="3">
    <source>
        <dbReference type="ARBA" id="ARBA00022692"/>
    </source>
</evidence>
<dbReference type="GO" id="GO:0038023">
    <property type="term" value="F:signaling receptor activity"/>
    <property type="evidence" value="ECO:0007669"/>
    <property type="project" value="InterPro"/>
</dbReference>
<dbReference type="FunCoup" id="H0XRF0">
    <property type="interactions" value="16"/>
</dbReference>
<evidence type="ECO:0000256" key="2">
    <source>
        <dbReference type="ARBA" id="ARBA00008215"/>
    </source>
</evidence>
<keyword evidence="6 10" id="KW-0472">Membrane</keyword>
<evidence type="ECO:0000256" key="5">
    <source>
        <dbReference type="ARBA" id="ARBA00022989"/>
    </source>
</evidence>
<reference evidence="11" key="3">
    <citation type="submission" date="2025-09" db="UniProtKB">
        <authorList>
            <consortium name="Ensembl"/>
        </authorList>
    </citation>
    <scope>IDENTIFICATION</scope>
</reference>
<protein>
    <recommendedName>
        <fullName evidence="13">Ig-like domain-containing protein</fullName>
    </recommendedName>
</protein>
<keyword evidence="5 10" id="KW-1133">Transmembrane helix</keyword>